<organism evidence="1 2">
    <name type="scientific">Portunus trituberculatus</name>
    <name type="common">Swimming crab</name>
    <name type="synonym">Neptunus trituberculatus</name>
    <dbReference type="NCBI Taxonomy" id="210409"/>
    <lineage>
        <taxon>Eukaryota</taxon>
        <taxon>Metazoa</taxon>
        <taxon>Ecdysozoa</taxon>
        <taxon>Arthropoda</taxon>
        <taxon>Crustacea</taxon>
        <taxon>Multicrustacea</taxon>
        <taxon>Malacostraca</taxon>
        <taxon>Eumalacostraca</taxon>
        <taxon>Eucarida</taxon>
        <taxon>Decapoda</taxon>
        <taxon>Pleocyemata</taxon>
        <taxon>Brachyura</taxon>
        <taxon>Eubrachyura</taxon>
        <taxon>Portunoidea</taxon>
        <taxon>Portunidae</taxon>
        <taxon>Portuninae</taxon>
        <taxon>Portunus</taxon>
    </lineage>
</organism>
<evidence type="ECO:0000313" key="1">
    <source>
        <dbReference type="EMBL" id="MPC62661.1"/>
    </source>
</evidence>
<reference evidence="1 2" key="1">
    <citation type="submission" date="2019-05" db="EMBL/GenBank/DDBJ databases">
        <title>Another draft genome of Portunus trituberculatus and its Hox gene families provides insights of decapod evolution.</title>
        <authorList>
            <person name="Jeong J.-H."/>
            <person name="Song I."/>
            <person name="Kim S."/>
            <person name="Choi T."/>
            <person name="Kim D."/>
            <person name="Ryu S."/>
            <person name="Kim W."/>
        </authorList>
    </citation>
    <scope>NUCLEOTIDE SEQUENCE [LARGE SCALE GENOMIC DNA]</scope>
    <source>
        <tissue evidence="1">Muscle</tissue>
    </source>
</reference>
<protein>
    <submittedName>
        <fullName evidence="1">Uncharacterized protein</fullName>
    </submittedName>
</protein>
<evidence type="ECO:0000313" key="2">
    <source>
        <dbReference type="Proteomes" id="UP000324222"/>
    </source>
</evidence>
<name>A0A5B7GR73_PORTR</name>
<dbReference type="AlphaFoldDB" id="A0A5B7GR73"/>
<dbReference type="EMBL" id="VSRR010019923">
    <property type="protein sequence ID" value="MPC62661.1"/>
    <property type="molecule type" value="Genomic_DNA"/>
</dbReference>
<sequence>MILERAIKAKVARAAVQHSTAQHGIAQHSTAQHSIAQHSIVVIMELLAPRNETLEYTLSDSKNKAAGLGLME</sequence>
<accession>A0A5B7GR73</accession>
<comment type="caution">
    <text evidence="1">The sequence shown here is derived from an EMBL/GenBank/DDBJ whole genome shotgun (WGS) entry which is preliminary data.</text>
</comment>
<gene>
    <name evidence="1" type="ORF">E2C01_056750</name>
</gene>
<keyword evidence="2" id="KW-1185">Reference proteome</keyword>
<proteinExistence type="predicted"/>
<dbReference type="Proteomes" id="UP000324222">
    <property type="component" value="Unassembled WGS sequence"/>
</dbReference>